<dbReference type="Proteomes" id="UP000232003">
    <property type="component" value="Chromosome"/>
</dbReference>
<keyword evidence="2" id="KW-1185">Reference proteome</keyword>
<evidence type="ECO:0000313" key="1">
    <source>
        <dbReference type="EMBL" id="AUB35351.1"/>
    </source>
</evidence>
<evidence type="ECO:0000313" key="2">
    <source>
        <dbReference type="Proteomes" id="UP000232003"/>
    </source>
</evidence>
<organism evidence="1 2">
    <name type="scientific">Nostoc flagelliforme CCNUN1</name>
    <dbReference type="NCBI Taxonomy" id="2038116"/>
    <lineage>
        <taxon>Bacteria</taxon>
        <taxon>Bacillati</taxon>
        <taxon>Cyanobacteriota</taxon>
        <taxon>Cyanophyceae</taxon>
        <taxon>Nostocales</taxon>
        <taxon>Nostocaceae</taxon>
        <taxon>Nostoc</taxon>
    </lineage>
</organism>
<reference evidence="1 2" key="1">
    <citation type="submission" date="2017-11" db="EMBL/GenBank/DDBJ databases">
        <title>Complete genome of a free-living desiccation-tolerant cyanobacterium and its photosynthetic adaptation to extreme terrestrial habitat.</title>
        <authorList>
            <person name="Shang J."/>
        </authorList>
    </citation>
    <scope>NUCLEOTIDE SEQUENCE [LARGE SCALE GENOMIC DNA]</scope>
    <source>
        <strain evidence="1 2">CCNUN1</strain>
    </source>
</reference>
<dbReference type="EMBL" id="CP024785">
    <property type="protein sequence ID" value="AUB35351.1"/>
    <property type="molecule type" value="Genomic_DNA"/>
</dbReference>
<gene>
    <name evidence="1" type="ORF">COO91_01229</name>
</gene>
<protein>
    <submittedName>
        <fullName evidence="1">Uncharacterized protein</fullName>
    </submittedName>
</protein>
<name>A0A2K8SIS8_9NOSO</name>
<dbReference type="AlphaFoldDB" id="A0A2K8SIS8"/>
<proteinExistence type="predicted"/>
<dbReference type="KEGG" id="nfl:COO91_01229"/>
<sequence>MPLFNYSYFCQADIFIWVNLGRSHDASKTILFSKYSELNGTKSCLLTKI</sequence>
<accession>A0A2K8SIS8</accession>